<keyword evidence="1" id="KW-0732">Signal</keyword>
<name>A0ABW7GIM1_9BURK</name>
<sequence>MSTPTSLARRLLAGAALLTLAAGPALAQNSGIERVEVRGGRVLETVPRHDVHSACSTIEEELQTALARTWADEGRYGKVKVQFVLENGRVSAVQARGVSNAVSRQVRAAMHKVDCTSRATADAQVYRFSVDFVDPQASADARMAARNIRISSGG</sequence>
<evidence type="ECO:0008006" key="4">
    <source>
        <dbReference type="Google" id="ProtNLM"/>
    </source>
</evidence>
<feature type="chain" id="PRO_5047110015" description="TonB C-terminal domain-containing protein" evidence="1">
    <location>
        <begin position="28"/>
        <end position="154"/>
    </location>
</feature>
<dbReference type="EMBL" id="JBIGHX010000003">
    <property type="protein sequence ID" value="MFG6461687.1"/>
    <property type="molecule type" value="Genomic_DNA"/>
</dbReference>
<evidence type="ECO:0000313" key="2">
    <source>
        <dbReference type="EMBL" id="MFG6461687.1"/>
    </source>
</evidence>
<evidence type="ECO:0000313" key="3">
    <source>
        <dbReference type="Proteomes" id="UP001606302"/>
    </source>
</evidence>
<accession>A0ABW7GIM1</accession>
<reference evidence="2 3" key="1">
    <citation type="submission" date="2024-08" db="EMBL/GenBank/DDBJ databases">
        <authorList>
            <person name="Lu H."/>
        </authorList>
    </citation>
    <scope>NUCLEOTIDE SEQUENCE [LARGE SCALE GENOMIC DNA]</scope>
    <source>
        <strain evidence="2 3">DXS20W</strain>
    </source>
</reference>
<gene>
    <name evidence="2" type="ORF">ACG04Q_08905</name>
</gene>
<dbReference type="RefSeq" id="WP_394510552.1">
    <property type="nucleotide sequence ID" value="NZ_JBIGHX010000003.1"/>
</dbReference>
<protein>
    <recommendedName>
        <fullName evidence="4">TonB C-terminal domain-containing protein</fullName>
    </recommendedName>
</protein>
<comment type="caution">
    <text evidence="2">The sequence shown here is derived from an EMBL/GenBank/DDBJ whole genome shotgun (WGS) entry which is preliminary data.</text>
</comment>
<keyword evidence="3" id="KW-1185">Reference proteome</keyword>
<proteinExistence type="predicted"/>
<organism evidence="2 3">
    <name type="scientific">Pelomonas lactea</name>
    <dbReference type="NCBI Taxonomy" id="3299030"/>
    <lineage>
        <taxon>Bacteria</taxon>
        <taxon>Pseudomonadati</taxon>
        <taxon>Pseudomonadota</taxon>
        <taxon>Betaproteobacteria</taxon>
        <taxon>Burkholderiales</taxon>
        <taxon>Sphaerotilaceae</taxon>
        <taxon>Roseateles</taxon>
    </lineage>
</organism>
<evidence type="ECO:0000256" key="1">
    <source>
        <dbReference type="SAM" id="SignalP"/>
    </source>
</evidence>
<feature type="signal peptide" evidence="1">
    <location>
        <begin position="1"/>
        <end position="27"/>
    </location>
</feature>
<dbReference type="Proteomes" id="UP001606302">
    <property type="component" value="Unassembled WGS sequence"/>
</dbReference>